<gene>
    <name evidence="4" type="ORF">COK72_19985</name>
</gene>
<evidence type="ECO:0000313" key="4">
    <source>
        <dbReference type="EMBL" id="PFT41899.1"/>
    </source>
</evidence>
<accession>A0A9X7AKU8</accession>
<name>A0A9X7AKU8_BACTU</name>
<dbReference type="Proteomes" id="UP000226106">
    <property type="component" value="Unassembled WGS sequence"/>
</dbReference>
<feature type="domain" description="Pyrrolo-quinoline quinone repeat" evidence="3">
    <location>
        <begin position="62"/>
        <end position="197"/>
    </location>
</feature>
<dbReference type="PANTHER" id="PTHR37253:SF1">
    <property type="entry name" value="PROTEIN GAMETE EXPRESSED 3"/>
    <property type="match status" value="1"/>
</dbReference>
<dbReference type="AlphaFoldDB" id="A0A9X7AKU8"/>
<dbReference type="PANTHER" id="PTHR37253">
    <property type="entry name" value="PROTEIN GAMETE EXPRESSED 3"/>
    <property type="match status" value="1"/>
</dbReference>
<feature type="coiled-coil region" evidence="1">
    <location>
        <begin position="426"/>
        <end position="456"/>
    </location>
</feature>
<protein>
    <recommendedName>
        <fullName evidence="3">Pyrrolo-quinoline quinone repeat domain-containing protein</fullName>
    </recommendedName>
</protein>
<dbReference type="InterPro" id="IPR011047">
    <property type="entry name" value="Quinoprotein_ADH-like_sf"/>
</dbReference>
<dbReference type="EMBL" id="NVCO01000064">
    <property type="protein sequence ID" value="PFT41899.1"/>
    <property type="molecule type" value="Genomic_DNA"/>
</dbReference>
<dbReference type="InterPro" id="IPR018391">
    <property type="entry name" value="PQQ_b-propeller_rpt"/>
</dbReference>
<dbReference type="SMART" id="SM00564">
    <property type="entry name" value="PQQ"/>
    <property type="match status" value="6"/>
</dbReference>
<dbReference type="InterPro" id="IPR015943">
    <property type="entry name" value="WD40/YVTN_repeat-like_dom_sf"/>
</dbReference>
<dbReference type="RefSeq" id="WP_098640830.1">
    <property type="nucleotide sequence ID" value="NZ_NVCO01000064.1"/>
</dbReference>
<evidence type="ECO:0000256" key="1">
    <source>
        <dbReference type="SAM" id="Coils"/>
    </source>
</evidence>
<sequence>MKKKFMLMMLLLALMVGLHPNSMAKAETTSVQGEQFEQGKYDLQAEFPFGQNWNKNSPYAGPETGKVKWEYKLYKDSAVPNKTFEYQPAIGSDGTIYIGNSNRKLYAFNKDGSIKWIKDGVANSSSTPVIAEDGTIYVTSEKLTALNPDGSIKWQVKDASTSSSPIIDSEGTVYVHNSKSITAYNSNGSKKWESSQMFKGATSSKNSMLMSKDGTLHTLLSSGENYFLYAHDKNGKELWNKRVRGNAGNPGFSLGLNNELFINGGSVFYVFDKDGNLIKQWKQSEIAARYAPTISSKDGTIYIAVSGGITAYNRDYTLKWEYSTGQGVEHSPVIDKNGVVYVKARQALFAVNPDGTLKWKMPFSDFHNGSSNNSISIDKDGTLYLAGYMPNTNNNGPDKTYYSVVAIGDSYTDTVCTKDSTYMQVLKSLEAKSKNAKLTNEEKKEARDILKKLSDDLDKADK</sequence>
<dbReference type="InterPro" id="IPR045301">
    <property type="entry name" value="GEX3-like"/>
</dbReference>
<dbReference type="Pfam" id="PF13360">
    <property type="entry name" value="PQQ_2"/>
    <property type="match status" value="2"/>
</dbReference>
<feature type="chain" id="PRO_5040761546" description="Pyrrolo-quinoline quinone repeat domain-containing protein" evidence="2">
    <location>
        <begin position="25"/>
        <end position="462"/>
    </location>
</feature>
<comment type="caution">
    <text evidence="4">The sequence shown here is derived from an EMBL/GenBank/DDBJ whole genome shotgun (WGS) entry which is preliminary data.</text>
</comment>
<proteinExistence type="predicted"/>
<keyword evidence="1" id="KW-0175">Coiled coil</keyword>
<feature type="domain" description="Pyrrolo-quinoline quinone repeat" evidence="3">
    <location>
        <begin position="269"/>
        <end position="361"/>
    </location>
</feature>
<dbReference type="InterPro" id="IPR002372">
    <property type="entry name" value="PQQ_rpt_dom"/>
</dbReference>
<keyword evidence="2" id="KW-0732">Signal</keyword>
<evidence type="ECO:0000313" key="5">
    <source>
        <dbReference type="Proteomes" id="UP000226106"/>
    </source>
</evidence>
<evidence type="ECO:0000259" key="3">
    <source>
        <dbReference type="Pfam" id="PF13360"/>
    </source>
</evidence>
<feature type="signal peptide" evidence="2">
    <location>
        <begin position="1"/>
        <end position="24"/>
    </location>
</feature>
<dbReference type="SUPFAM" id="SSF50998">
    <property type="entry name" value="Quinoprotein alcohol dehydrogenase-like"/>
    <property type="match status" value="1"/>
</dbReference>
<organism evidence="4 5">
    <name type="scientific">Bacillus thuringiensis</name>
    <dbReference type="NCBI Taxonomy" id="1428"/>
    <lineage>
        <taxon>Bacteria</taxon>
        <taxon>Bacillati</taxon>
        <taxon>Bacillota</taxon>
        <taxon>Bacilli</taxon>
        <taxon>Bacillales</taxon>
        <taxon>Bacillaceae</taxon>
        <taxon>Bacillus</taxon>
        <taxon>Bacillus cereus group</taxon>
    </lineage>
</organism>
<dbReference type="GO" id="GO:0005886">
    <property type="term" value="C:plasma membrane"/>
    <property type="evidence" value="ECO:0007669"/>
    <property type="project" value="TreeGrafter"/>
</dbReference>
<evidence type="ECO:0000256" key="2">
    <source>
        <dbReference type="SAM" id="SignalP"/>
    </source>
</evidence>
<reference evidence="4 5" key="1">
    <citation type="submission" date="2017-09" db="EMBL/GenBank/DDBJ databases">
        <title>Large-scale bioinformatics analysis of Bacillus genomes uncovers conserved roles of natural products in bacterial physiology.</title>
        <authorList>
            <consortium name="Agbiome Team Llc"/>
            <person name="Bleich R.M."/>
            <person name="Grubbs K.J."/>
            <person name="Santa Maria K.C."/>
            <person name="Allen S.E."/>
            <person name="Farag S."/>
            <person name="Shank E.A."/>
            <person name="Bowers A."/>
        </authorList>
    </citation>
    <scope>NUCLEOTIDE SEQUENCE [LARGE SCALE GENOMIC DNA]</scope>
    <source>
        <strain evidence="4 5">AFS065400</strain>
    </source>
</reference>
<dbReference type="Gene3D" id="2.130.10.10">
    <property type="entry name" value="YVTN repeat-like/Quinoprotein amine dehydrogenase"/>
    <property type="match status" value="2"/>
</dbReference>